<dbReference type="PANTHER" id="PTHR33908">
    <property type="entry name" value="MANNOSYLTRANSFERASE YKCB-RELATED"/>
    <property type="match status" value="1"/>
</dbReference>
<evidence type="ECO:0000256" key="7">
    <source>
        <dbReference type="ARBA" id="ARBA00023136"/>
    </source>
</evidence>
<feature type="transmembrane region" description="Helical" evidence="9">
    <location>
        <begin position="33"/>
        <end position="55"/>
    </location>
</feature>
<evidence type="ECO:0000256" key="2">
    <source>
        <dbReference type="ARBA" id="ARBA00022475"/>
    </source>
</evidence>
<keyword evidence="13" id="KW-1185">Reference proteome</keyword>
<dbReference type="PANTHER" id="PTHR33908:SF3">
    <property type="entry name" value="UNDECAPRENYL PHOSPHATE-ALPHA-4-AMINO-4-DEOXY-L-ARABINOSE ARABINOSYL TRANSFERASE"/>
    <property type="match status" value="1"/>
</dbReference>
<feature type="domain" description="Glycosyltransferase RgtA/B/C/D-like" evidence="10">
    <location>
        <begin position="87"/>
        <end position="241"/>
    </location>
</feature>
<feature type="compositionally biased region" description="Low complexity" evidence="8">
    <location>
        <begin position="521"/>
        <end position="530"/>
    </location>
</feature>
<proteinExistence type="predicted"/>
<comment type="subcellular location">
    <subcellularLocation>
        <location evidence="1">Cell membrane</location>
        <topology evidence="1">Multi-pass membrane protein</topology>
    </subcellularLocation>
</comment>
<feature type="region of interest" description="Disordered" evidence="8">
    <location>
        <begin position="486"/>
        <end position="530"/>
    </location>
</feature>
<feature type="transmembrane region" description="Helical" evidence="9">
    <location>
        <begin position="421"/>
        <end position="442"/>
    </location>
</feature>
<dbReference type="RefSeq" id="WP_378592404.1">
    <property type="nucleotide sequence ID" value="NZ_JBHSKD010000027.1"/>
</dbReference>
<keyword evidence="7 9" id="KW-0472">Membrane</keyword>
<evidence type="ECO:0000256" key="1">
    <source>
        <dbReference type="ARBA" id="ARBA00004651"/>
    </source>
</evidence>
<sequence length="664" mass="66817">MTTSVIEPAQNRSADGGESDRPPTDDPRWARPAFWALLAGTAVLYVVGLSANGYANSFYSAAAQAGSQSWSALFYGALDAAGSITVDKPPASLWVMGLSVRAFGLGSWSILLPEVLMGLATVAVVHAGVKRVSGAVAGLLAGLVLALTPVAVLMFRFNNPDALLTLLMAVSAYATLRAVERGSLRWLALGGVLVGLGFLTKTLQVGLVVPGFAVAWLLAAQATVRRRLLGCLAWLAAFVVSAGWWVAVVELVPASSRPYIGGSQTNSFLELTFGYNGLGRLSGDETGSVGGGGGWGETGLGRMFSDSVGGQVSWLLPAALLLLVAGLVLRGRAPRTDLRRAAYVVWGGWLLVTGLTFSLMAGIFHEYYTVALAPAIAALVGMGAAEAWERRATWAGRVLLAAAVLVSALWSVVLLGRTDAYGVWLPALVGVAGLAGAAGLLVGDRLAAGLGARAVTAVVAASLLAVLAGPAAYTATTVSQAHTGSIVTAGPTSSGGPGGGLPGGGLPGGRPPTGQAPTGRMPVGQTPMGQPPTGGAGGLLDASTPSDEVVALLTGDAGDHTWVAAAVGSQSAAGLQLGTGEPVMAIGGFNGSDPSPTLAEFQQLVADGEVHWFAAGASDDSGAMGPGAMGGSGAGSEITAWVEESFIATTVDGQTFYDLSQAAS</sequence>
<evidence type="ECO:0000256" key="9">
    <source>
        <dbReference type="SAM" id="Phobius"/>
    </source>
</evidence>
<feature type="transmembrane region" description="Helical" evidence="9">
    <location>
        <begin position="135"/>
        <end position="155"/>
    </location>
</feature>
<dbReference type="InterPro" id="IPR056785">
    <property type="entry name" value="YkcA/B-like_C"/>
</dbReference>
<dbReference type="InterPro" id="IPR050297">
    <property type="entry name" value="LipidA_mod_glycosyltrf_83"/>
</dbReference>
<evidence type="ECO:0000256" key="5">
    <source>
        <dbReference type="ARBA" id="ARBA00022692"/>
    </source>
</evidence>
<feature type="compositionally biased region" description="Polar residues" evidence="8">
    <location>
        <begin position="1"/>
        <end position="13"/>
    </location>
</feature>
<feature type="transmembrane region" description="Helical" evidence="9">
    <location>
        <begin position="397"/>
        <end position="415"/>
    </location>
</feature>
<feature type="transmembrane region" description="Helical" evidence="9">
    <location>
        <begin position="341"/>
        <end position="361"/>
    </location>
</feature>
<dbReference type="InterPro" id="IPR038731">
    <property type="entry name" value="RgtA/B/C-like"/>
</dbReference>
<evidence type="ECO:0000256" key="4">
    <source>
        <dbReference type="ARBA" id="ARBA00022679"/>
    </source>
</evidence>
<dbReference type="GO" id="GO:0016757">
    <property type="term" value="F:glycosyltransferase activity"/>
    <property type="evidence" value="ECO:0007669"/>
    <property type="project" value="UniProtKB-KW"/>
</dbReference>
<reference evidence="13" key="1">
    <citation type="journal article" date="2019" name="Int. J. Syst. Evol. Microbiol.">
        <title>The Global Catalogue of Microorganisms (GCM) 10K type strain sequencing project: providing services to taxonomists for standard genome sequencing and annotation.</title>
        <authorList>
            <consortium name="The Broad Institute Genomics Platform"/>
            <consortium name="The Broad Institute Genome Sequencing Center for Infectious Disease"/>
            <person name="Wu L."/>
            <person name="Ma J."/>
        </authorList>
    </citation>
    <scope>NUCLEOTIDE SEQUENCE [LARGE SCALE GENOMIC DNA]</scope>
    <source>
        <strain evidence="13">DFY41</strain>
    </source>
</reference>
<evidence type="ECO:0000259" key="11">
    <source>
        <dbReference type="Pfam" id="PF24878"/>
    </source>
</evidence>
<feature type="transmembrane region" description="Helical" evidence="9">
    <location>
        <begin position="186"/>
        <end position="219"/>
    </location>
</feature>
<evidence type="ECO:0000256" key="8">
    <source>
        <dbReference type="SAM" id="MobiDB-lite"/>
    </source>
</evidence>
<dbReference type="EMBL" id="JBHSKD010000027">
    <property type="protein sequence ID" value="MFC5178703.1"/>
    <property type="molecule type" value="Genomic_DNA"/>
</dbReference>
<feature type="transmembrane region" description="Helical" evidence="9">
    <location>
        <begin position="312"/>
        <end position="329"/>
    </location>
</feature>
<feature type="transmembrane region" description="Helical" evidence="9">
    <location>
        <begin position="454"/>
        <end position="473"/>
    </location>
</feature>
<evidence type="ECO:0000256" key="3">
    <source>
        <dbReference type="ARBA" id="ARBA00022676"/>
    </source>
</evidence>
<keyword evidence="3 12" id="KW-0328">Glycosyltransferase</keyword>
<keyword evidence="6 9" id="KW-1133">Transmembrane helix</keyword>
<name>A0ABW0BNY5_9ACTN</name>
<keyword evidence="2" id="KW-1003">Cell membrane</keyword>
<keyword evidence="4 12" id="KW-0808">Transferase</keyword>
<evidence type="ECO:0000259" key="10">
    <source>
        <dbReference type="Pfam" id="PF13231"/>
    </source>
</evidence>
<dbReference type="Pfam" id="PF24878">
    <property type="entry name" value="YkcB_C"/>
    <property type="match status" value="1"/>
</dbReference>
<evidence type="ECO:0000313" key="12">
    <source>
        <dbReference type="EMBL" id="MFC5178703.1"/>
    </source>
</evidence>
<evidence type="ECO:0000313" key="13">
    <source>
        <dbReference type="Proteomes" id="UP001596087"/>
    </source>
</evidence>
<dbReference type="EC" id="2.4.-.-" evidence="12"/>
<keyword evidence="5 9" id="KW-0812">Transmembrane</keyword>
<feature type="transmembrane region" description="Helical" evidence="9">
    <location>
        <begin position="367"/>
        <end position="385"/>
    </location>
</feature>
<gene>
    <name evidence="12" type="ORF">ACFPGP_18630</name>
</gene>
<comment type="caution">
    <text evidence="12">The sequence shown here is derived from an EMBL/GenBank/DDBJ whole genome shotgun (WGS) entry which is preliminary data.</text>
</comment>
<dbReference type="Pfam" id="PF13231">
    <property type="entry name" value="PMT_2"/>
    <property type="match status" value="1"/>
</dbReference>
<feature type="transmembrane region" description="Helical" evidence="9">
    <location>
        <begin position="105"/>
        <end position="129"/>
    </location>
</feature>
<accession>A0ABW0BNY5</accession>
<evidence type="ECO:0000256" key="6">
    <source>
        <dbReference type="ARBA" id="ARBA00022989"/>
    </source>
</evidence>
<feature type="compositionally biased region" description="Gly residues" evidence="8">
    <location>
        <begin position="493"/>
        <end position="508"/>
    </location>
</feature>
<dbReference type="Proteomes" id="UP001596087">
    <property type="component" value="Unassembled WGS sequence"/>
</dbReference>
<feature type="domain" description="Putative mannosyltransferase YkcA/B-like C-terminal" evidence="11">
    <location>
        <begin position="550"/>
        <end position="644"/>
    </location>
</feature>
<organism evidence="12 13">
    <name type="scientific">Nocardioides taihuensis</name>
    <dbReference type="NCBI Taxonomy" id="1835606"/>
    <lineage>
        <taxon>Bacteria</taxon>
        <taxon>Bacillati</taxon>
        <taxon>Actinomycetota</taxon>
        <taxon>Actinomycetes</taxon>
        <taxon>Propionibacteriales</taxon>
        <taxon>Nocardioidaceae</taxon>
        <taxon>Nocardioides</taxon>
    </lineage>
</organism>
<feature type="transmembrane region" description="Helical" evidence="9">
    <location>
        <begin position="228"/>
        <end position="247"/>
    </location>
</feature>
<protein>
    <submittedName>
        <fullName evidence="12">ArnT family glycosyltransferase</fullName>
        <ecNumber evidence="12">2.4.-.-</ecNumber>
    </submittedName>
</protein>
<feature type="region of interest" description="Disordered" evidence="8">
    <location>
        <begin position="1"/>
        <end position="25"/>
    </location>
</feature>